<keyword evidence="2" id="KW-1185">Reference proteome</keyword>
<evidence type="ECO:0000313" key="2">
    <source>
        <dbReference type="Proteomes" id="UP000243719"/>
    </source>
</evidence>
<dbReference type="STRING" id="1770053.SAMN05216551_11180"/>
<gene>
    <name evidence="1" type="ORF">SAMN05216551_11180</name>
</gene>
<dbReference type="AlphaFoldDB" id="A0A1H2PT80"/>
<dbReference type="PANTHER" id="PTHR38765:SF1">
    <property type="entry name" value="DUF484 DOMAIN-CONTAINING PROTEIN"/>
    <property type="match status" value="1"/>
</dbReference>
<dbReference type="Pfam" id="PF04340">
    <property type="entry name" value="DUF484"/>
    <property type="match status" value="1"/>
</dbReference>
<name>A0A1H2PT80_9BURK</name>
<protein>
    <recommendedName>
        <fullName evidence="3">DUF484 family protein</fullName>
    </recommendedName>
</protein>
<proteinExistence type="predicted"/>
<sequence>MPAKPPPMTESDIAEFLLANPAFFDEHADLLSRIRLSSPHGDRAVSLPERQMEKMREKTRVLEHQLSELVRYGHENDKLSQKFVRWTTRLLGERDPAGLPEAVTTGLRDAFDVPDAVVRLWAVDDAFRDLPCAASVSDAVRLFASGLSVPYCGGEGGVGGTEGFADWFEPAPASLAVVALRDPVRPDDAPFGLLALASPDAARFRAGMGTDLLEQIGAVAAAALSRLRSPA</sequence>
<dbReference type="EMBL" id="FNLO01000011">
    <property type="protein sequence ID" value="SDV50306.1"/>
    <property type="molecule type" value="Genomic_DNA"/>
</dbReference>
<evidence type="ECO:0000313" key="1">
    <source>
        <dbReference type="EMBL" id="SDV50306.1"/>
    </source>
</evidence>
<organism evidence="1 2">
    <name type="scientific">Chitinasiproducens palmae</name>
    <dbReference type="NCBI Taxonomy" id="1770053"/>
    <lineage>
        <taxon>Bacteria</taxon>
        <taxon>Pseudomonadati</taxon>
        <taxon>Pseudomonadota</taxon>
        <taxon>Betaproteobacteria</taxon>
        <taxon>Burkholderiales</taxon>
        <taxon>Burkholderiaceae</taxon>
        <taxon>Chitinasiproducens</taxon>
    </lineage>
</organism>
<dbReference type="InterPro" id="IPR007435">
    <property type="entry name" value="DUF484"/>
</dbReference>
<reference evidence="2" key="1">
    <citation type="submission" date="2016-09" db="EMBL/GenBank/DDBJ databases">
        <authorList>
            <person name="Varghese N."/>
            <person name="Submissions S."/>
        </authorList>
    </citation>
    <scope>NUCLEOTIDE SEQUENCE [LARGE SCALE GENOMIC DNA]</scope>
    <source>
        <strain evidence="2">JS23</strain>
    </source>
</reference>
<dbReference type="Proteomes" id="UP000243719">
    <property type="component" value="Unassembled WGS sequence"/>
</dbReference>
<dbReference type="Gene3D" id="3.30.450.40">
    <property type="match status" value="1"/>
</dbReference>
<accession>A0A1H2PT80</accession>
<dbReference type="InterPro" id="IPR029016">
    <property type="entry name" value="GAF-like_dom_sf"/>
</dbReference>
<dbReference type="PANTHER" id="PTHR38765">
    <property type="entry name" value="DUF484 DOMAIN-CONTAINING PROTEIN"/>
    <property type="match status" value="1"/>
</dbReference>
<evidence type="ECO:0008006" key="3">
    <source>
        <dbReference type="Google" id="ProtNLM"/>
    </source>
</evidence>